<organism evidence="1 2">
    <name type="scientific">Sorangium atrum</name>
    <dbReference type="NCBI Taxonomy" id="2995308"/>
    <lineage>
        <taxon>Bacteria</taxon>
        <taxon>Pseudomonadati</taxon>
        <taxon>Myxococcota</taxon>
        <taxon>Polyangia</taxon>
        <taxon>Polyangiales</taxon>
        <taxon>Polyangiaceae</taxon>
        <taxon>Sorangium</taxon>
    </lineage>
</organism>
<evidence type="ECO:0000313" key="1">
    <source>
        <dbReference type="EMBL" id="MDC0680460.1"/>
    </source>
</evidence>
<sequence length="101" mass="10757">MLLHLHESAAADALSNSATARSSHASIENLLLAHFDGNHVVSLRPEDAEALLGSAHGWSPRGKSKRDLARRFHLLANEDAALKELADEVLAFGLALAPLST</sequence>
<reference evidence="1 2" key="1">
    <citation type="submission" date="2023-01" db="EMBL/GenBank/DDBJ databases">
        <title>Minimal conservation of predation-associated metabolite biosynthetic gene clusters underscores biosynthetic potential of Myxococcota including descriptions for ten novel species: Archangium lansinium sp. nov., Myxococcus landrumus sp. nov., Nannocystis bai.</title>
        <authorList>
            <person name="Ahearne A."/>
            <person name="Stevens C."/>
            <person name="Dowd S."/>
        </authorList>
    </citation>
    <scope>NUCLEOTIDE SEQUENCE [LARGE SCALE GENOMIC DNA]</scope>
    <source>
        <strain evidence="1 2">WIWO2</strain>
    </source>
</reference>
<dbReference type="EMBL" id="JAQNDK010000002">
    <property type="protein sequence ID" value="MDC0680460.1"/>
    <property type="molecule type" value="Genomic_DNA"/>
</dbReference>
<name>A0ABT5C219_9BACT</name>
<accession>A0ABT5C219</accession>
<dbReference type="Proteomes" id="UP001217485">
    <property type="component" value="Unassembled WGS sequence"/>
</dbReference>
<keyword evidence="2" id="KW-1185">Reference proteome</keyword>
<dbReference type="RefSeq" id="WP_272097498.1">
    <property type="nucleotide sequence ID" value="NZ_JAQNDK010000002.1"/>
</dbReference>
<comment type="caution">
    <text evidence="1">The sequence shown here is derived from an EMBL/GenBank/DDBJ whole genome shotgun (WGS) entry which is preliminary data.</text>
</comment>
<gene>
    <name evidence="1" type="ORF">POL72_22145</name>
</gene>
<proteinExistence type="predicted"/>
<protein>
    <submittedName>
        <fullName evidence="1">Uncharacterized protein</fullName>
    </submittedName>
</protein>
<evidence type="ECO:0000313" key="2">
    <source>
        <dbReference type="Proteomes" id="UP001217485"/>
    </source>
</evidence>